<dbReference type="SFLD" id="SFLDS00003">
    <property type="entry name" value="Haloacid_Dehalogenase"/>
    <property type="match status" value="1"/>
</dbReference>
<dbReference type="Proteomes" id="UP000185655">
    <property type="component" value="Unassembled WGS sequence"/>
</dbReference>
<dbReference type="SFLD" id="SFLDG01140">
    <property type="entry name" value="C2.B:_Phosphomannomutase_and_P"/>
    <property type="match status" value="1"/>
</dbReference>
<dbReference type="RefSeq" id="WP_031366728.1">
    <property type="nucleotide sequence ID" value="NZ_FPKS01000007.1"/>
</dbReference>
<proteinExistence type="predicted"/>
<dbReference type="CDD" id="cd07516">
    <property type="entry name" value="HAD_Pase"/>
    <property type="match status" value="1"/>
</dbReference>
<keyword evidence="1" id="KW-0378">Hydrolase</keyword>
<dbReference type="GO" id="GO:0016791">
    <property type="term" value="F:phosphatase activity"/>
    <property type="evidence" value="ECO:0007669"/>
    <property type="project" value="UniProtKB-ARBA"/>
</dbReference>
<sequence length="290" mass="31323">MIQLIASDMDGTLLNAEMEISEENVAAIKKVQAAGIEFVVATGRSIEEAQPILESAGIKCRYITSNGAQIFDENGQNIFTVGIEKEKLVLALPILRRHDIYFELFTDHGGFTENIDDRIASVAHWLKSTSPNLTEAEAFEIAKSHMATLPISFVADFKEVLDNPEVTVLKIFAMGQIDDPALLSAKEELLQIPNLAVTSSGANNIEVNHEAAQKGQSLQKVTELLNLPLSKVAALGDNFNDMSMIAAAGIGIAMANAEDEVKAIAKYTTVTNIENGVAHAVECILAGEWQ</sequence>
<dbReference type="Proteomes" id="UP000218979">
    <property type="component" value="Unassembled WGS sequence"/>
</dbReference>
<dbReference type="Pfam" id="PF08282">
    <property type="entry name" value="Hydrolase_3"/>
    <property type="match status" value="1"/>
</dbReference>
<reference evidence="1 4" key="1">
    <citation type="submission" date="2014-12" db="EMBL/GenBank/DDBJ databases">
        <title>Draft genome sequences of 10 type strains of Lactococcus.</title>
        <authorList>
            <person name="Sun Z."/>
            <person name="Zhong Z."/>
            <person name="Liu W."/>
            <person name="Zhang W."/>
            <person name="Zhang H."/>
        </authorList>
    </citation>
    <scope>NUCLEOTIDE SEQUENCE [LARGE SCALE GENOMIC DNA]</scope>
    <source>
        <strain evidence="1 4">DSM 22330</strain>
    </source>
</reference>
<dbReference type="InterPro" id="IPR006379">
    <property type="entry name" value="HAD-SF_hydro_IIB"/>
</dbReference>
<name>A0A1K2HDZ2_9LACT</name>
<dbReference type="PANTHER" id="PTHR10000">
    <property type="entry name" value="PHOSPHOSERINE PHOSPHATASE"/>
    <property type="match status" value="1"/>
</dbReference>
<accession>A0A1K2HDZ2</accession>
<keyword evidence="4" id="KW-1185">Reference proteome</keyword>
<dbReference type="Gene3D" id="3.40.50.1000">
    <property type="entry name" value="HAD superfamily/HAD-like"/>
    <property type="match status" value="1"/>
</dbReference>
<dbReference type="Gene3D" id="3.30.1240.10">
    <property type="match status" value="1"/>
</dbReference>
<dbReference type="NCBIfam" id="TIGR00099">
    <property type="entry name" value="Cof-subfamily"/>
    <property type="match status" value="1"/>
</dbReference>
<dbReference type="GO" id="GO:0005829">
    <property type="term" value="C:cytosol"/>
    <property type="evidence" value="ECO:0007669"/>
    <property type="project" value="TreeGrafter"/>
</dbReference>
<evidence type="ECO:0000313" key="1">
    <source>
        <dbReference type="EMBL" id="PCS03611.1"/>
    </source>
</evidence>
<dbReference type="EMBL" id="FPKS01000007">
    <property type="protein sequence ID" value="SFZ75006.1"/>
    <property type="molecule type" value="Genomic_DNA"/>
</dbReference>
<dbReference type="SFLD" id="SFLDG01144">
    <property type="entry name" value="C2.B.4:_PGP_Like"/>
    <property type="match status" value="1"/>
</dbReference>
<dbReference type="InterPro" id="IPR000150">
    <property type="entry name" value="Cof"/>
</dbReference>
<dbReference type="PROSITE" id="PS01229">
    <property type="entry name" value="COF_2"/>
    <property type="match status" value="1"/>
</dbReference>
<organism evidence="2 3">
    <name type="scientific">Pseudolactococcus chungangensis CAU 28 = DSM 22330</name>
    <dbReference type="NCBI Taxonomy" id="1122154"/>
    <lineage>
        <taxon>Bacteria</taxon>
        <taxon>Bacillati</taxon>
        <taxon>Bacillota</taxon>
        <taxon>Bacilli</taxon>
        <taxon>Lactobacillales</taxon>
        <taxon>Streptococcaceae</taxon>
        <taxon>Pseudolactococcus</taxon>
    </lineage>
</organism>
<evidence type="ECO:0000313" key="3">
    <source>
        <dbReference type="Proteomes" id="UP000185655"/>
    </source>
</evidence>
<dbReference type="OrthoDB" id="9790031at2"/>
<dbReference type="NCBIfam" id="TIGR01484">
    <property type="entry name" value="HAD-SF-IIB"/>
    <property type="match status" value="1"/>
</dbReference>
<dbReference type="PANTHER" id="PTHR10000:SF55">
    <property type="entry name" value="5-AMINO-6-(5-PHOSPHO-D-RIBITYLAMINO)URACIL PHOSPHATASE YCSE"/>
    <property type="match status" value="1"/>
</dbReference>
<dbReference type="PROSITE" id="PS01228">
    <property type="entry name" value="COF_1"/>
    <property type="match status" value="1"/>
</dbReference>
<gene>
    <name evidence="1" type="ORF">RR45_GL002027</name>
    <name evidence="2" type="ORF">SAMN02746068_01437</name>
</gene>
<protein>
    <submittedName>
        <fullName evidence="1">Cof protein:HAD-superfamily hydrolase, subfamily IIB</fullName>
    </submittedName>
</protein>
<reference evidence="2 3" key="2">
    <citation type="submission" date="2016-11" db="EMBL/GenBank/DDBJ databases">
        <authorList>
            <person name="Jaros S."/>
            <person name="Januszkiewicz K."/>
            <person name="Wedrychowicz H."/>
        </authorList>
    </citation>
    <scope>NUCLEOTIDE SEQUENCE [LARGE SCALE GENOMIC DNA]</scope>
    <source>
        <strain evidence="2 3">DSM 22330</strain>
    </source>
</reference>
<dbReference type="InterPro" id="IPR036412">
    <property type="entry name" value="HAD-like_sf"/>
</dbReference>
<dbReference type="InterPro" id="IPR023214">
    <property type="entry name" value="HAD_sf"/>
</dbReference>
<dbReference type="GO" id="GO:0000287">
    <property type="term" value="F:magnesium ion binding"/>
    <property type="evidence" value="ECO:0007669"/>
    <property type="project" value="TreeGrafter"/>
</dbReference>
<dbReference type="STRING" id="1122154.SAMN02746068_01437"/>
<dbReference type="EMBL" id="JXJT01000008">
    <property type="protein sequence ID" value="PCS03611.1"/>
    <property type="molecule type" value="Genomic_DNA"/>
</dbReference>
<dbReference type="AlphaFoldDB" id="A0A1K2HDZ2"/>
<evidence type="ECO:0000313" key="4">
    <source>
        <dbReference type="Proteomes" id="UP000218979"/>
    </source>
</evidence>
<evidence type="ECO:0000313" key="2">
    <source>
        <dbReference type="EMBL" id="SFZ75006.1"/>
    </source>
</evidence>
<dbReference type="SUPFAM" id="SSF56784">
    <property type="entry name" value="HAD-like"/>
    <property type="match status" value="1"/>
</dbReference>